<keyword evidence="1" id="KW-1133">Transmembrane helix</keyword>
<dbReference type="SUPFAM" id="SSF81469">
    <property type="entry name" value="Bacterial aa3 type cytochrome c oxidase subunit IV"/>
    <property type="match status" value="1"/>
</dbReference>
<dbReference type="Pfam" id="PF07835">
    <property type="entry name" value="COX4_pro_2"/>
    <property type="match status" value="1"/>
</dbReference>
<evidence type="ECO:0000313" key="4">
    <source>
        <dbReference type="Proteomes" id="UP000603912"/>
    </source>
</evidence>
<reference evidence="3" key="2">
    <citation type="submission" date="2020-09" db="EMBL/GenBank/DDBJ databases">
        <authorList>
            <person name="Sun Q."/>
            <person name="Zhou Y."/>
        </authorList>
    </citation>
    <scope>NUCLEOTIDE SEQUENCE</scope>
    <source>
        <strain evidence="3">CGMCC 1.12214</strain>
    </source>
</reference>
<feature type="domain" description="Cytochrome c oxidase subunit IV bacterial aa3 type" evidence="2">
    <location>
        <begin position="14"/>
        <end position="49"/>
    </location>
</feature>
<accession>A0A917IB47</accession>
<dbReference type="Proteomes" id="UP000603912">
    <property type="component" value="Unassembled WGS sequence"/>
</dbReference>
<name>A0A917IB47_9HYPH</name>
<dbReference type="InterPro" id="IPR012422">
    <property type="entry name" value="Cyt_c_oxidase_su4_bac-aa3"/>
</dbReference>
<keyword evidence="1" id="KW-0472">Membrane</keyword>
<evidence type="ECO:0000259" key="2">
    <source>
        <dbReference type="Pfam" id="PF07835"/>
    </source>
</evidence>
<dbReference type="EMBL" id="BMES01000002">
    <property type="protein sequence ID" value="GGH29939.1"/>
    <property type="molecule type" value="Genomic_DNA"/>
</dbReference>
<proteinExistence type="predicted"/>
<keyword evidence="4" id="KW-1185">Reference proteome</keyword>
<dbReference type="RefSeq" id="WP_188519450.1">
    <property type="nucleotide sequence ID" value="NZ_BMES01000002.1"/>
</dbReference>
<gene>
    <name evidence="3" type="ORF">GCM10007036_40200</name>
</gene>
<sequence length="50" mass="5456">MADHNVAHAGGHPAMDYPEHERTYGMFVNLAKYGTIAVIVVLIGMAIFLL</sequence>
<comment type="caution">
    <text evidence="3">The sequence shown here is derived from an EMBL/GenBank/DDBJ whole genome shotgun (WGS) entry which is preliminary data.</text>
</comment>
<reference evidence="3" key="1">
    <citation type="journal article" date="2014" name="Int. J. Syst. Evol. Microbiol.">
        <title>Complete genome sequence of Corynebacterium casei LMG S-19264T (=DSM 44701T), isolated from a smear-ripened cheese.</title>
        <authorList>
            <consortium name="US DOE Joint Genome Institute (JGI-PGF)"/>
            <person name="Walter F."/>
            <person name="Albersmeier A."/>
            <person name="Kalinowski J."/>
            <person name="Ruckert C."/>
        </authorList>
    </citation>
    <scope>NUCLEOTIDE SEQUENCE</scope>
    <source>
        <strain evidence="3">CGMCC 1.12214</strain>
    </source>
</reference>
<evidence type="ECO:0000256" key="1">
    <source>
        <dbReference type="SAM" id="Phobius"/>
    </source>
</evidence>
<dbReference type="Gene3D" id="1.20.5.160">
    <property type="entry name" value="Bacterial aa3 type cytochrome c oxidase subunit IV"/>
    <property type="match status" value="1"/>
</dbReference>
<keyword evidence="1" id="KW-0812">Transmembrane</keyword>
<protein>
    <recommendedName>
        <fullName evidence="2">Cytochrome c oxidase subunit IV bacterial aa3 type domain-containing protein</fullName>
    </recommendedName>
</protein>
<dbReference type="InterPro" id="IPR036596">
    <property type="entry name" value="Cyt-C_aa3_sf"/>
</dbReference>
<organism evidence="3 4">
    <name type="scientific">Alsobacter metallidurans</name>
    <dbReference type="NCBI Taxonomy" id="340221"/>
    <lineage>
        <taxon>Bacteria</taxon>
        <taxon>Pseudomonadati</taxon>
        <taxon>Pseudomonadota</taxon>
        <taxon>Alphaproteobacteria</taxon>
        <taxon>Hyphomicrobiales</taxon>
        <taxon>Alsobacteraceae</taxon>
        <taxon>Alsobacter</taxon>
    </lineage>
</organism>
<evidence type="ECO:0000313" key="3">
    <source>
        <dbReference type="EMBL" id="GGH29939.1"/>
    </source>
</evidence>
<feature type="transmembrane region" description="Helical" evidence="1">
    <location>
        <begin position="30"/>
        <end position="49"/>
    </location>
</feature>
<dbReference type="AlphaFoldDB" id="A0A917IB47"/>